<evidence type="ECO:0000313" key="1">
    <source>
        <dbReference type="EnsemblProtists" id="HpaP806468"/>
    </source>
</evidence>
<dbReference type="InParanoid" id="M4BJ90"/>
<dbReference type="VEuPathDB" id="FungiDB:HpaG806468"/>
<keyword evidence="2" id="KW-1185">Reference proteome</keyword>
<proteinExistence type="predicted"/>
<dbReference type="EMBL" id="JH598312">
    <property type="status" value="NOT_ANNOTATED_CDS"/>
    <property type="molecule type" value="Genomic_DNA"/>
</dbReference>
<dbReference type="AlphaFoldDB" id="M4BJ90"/>
<sequence>MLATRSTVSKVIVCGYADDTAVYIRSPTEVGAVLRILEMFGNSFGLTVNVANSIAISLRPGPQPVRPRLVL</sequence>
<evidence type="ECO:0008006" key="3">
    <source>
        <dbReference type="Google" id="ProtNLM"/>
    </source>
</evidence>
<name>M4BJ90_HYAAE</name>
<protein>
    <recommendedName>
        <fullName evidence="3">Reverse transcriptase domain-containing protein</fullName>
    </recommendedName>
</protein>
<dbReference type="HOGENOM" id="CLU_2745475_0_0_1"/>
<organism evidence="1 2">
    <name type="scientific">Hyaloperonospora arabidopsidis (strain Emoy2)</name>
    <name type="common">Downy mildew agent</name>
    <name type="synonym">Peronospora arabidopsidis</name>
    <dbReference type="NCBI Taxonomy" id="559515"/>
    <lineage>
        <taxon>Eukaryota</taxon>
        <taxon>Sar</taxon>
        <taxon>Stramenopiles</taxon>
        <taxon>Oomycota</taxon>
        <taxon>Peronosporomycetes</taxon>
        <taxon>Peronosporales</taxon>
        <taxon>Peronosporaceae</taxon>
        <taxon>Hyaloperonospora</taxon>
    </lineage>
</organism>
<evidence type="ECO:0000313" key="2">
    <source>
        <dbReference type="Proteomes" id="UP000011713"/>
    </source>
</evidence>
<dbReference type="Proteomes" id="UP000011713">
    <property type="component" value="Unassembled WGS sequence"/>
</dbReference>
<dbReference type="EnsemblProtists" id="HpaT806468">
    <property type="protein sequence ID" value="HpaP806468"/>
    <property type="gene ID" value="HpaG806468"/>
</dbReference>
<accession>M4BJ90</accession>
<reference evidence="2" key="1">
    <citation type="journal article" date="2010" name="Science">
        <title>Signatures of adaptation to obligate biotrophy in the Hyaloperonospora arabidopsidis genome.</title>
        <authorList>
            <person name="Baxter L."/>
            <person name="Tripathy S."/>
            <person name="Ishaque N."/>
            <person name="Boot N."/>
            <person name="Cabral A."/>
            <person name="Kemen E."/>
            <person name="Thines M."/>
            <person name="Ah-Fong A."/>
            <person name="Anderson R."/>
            <person name="Badejoko W."/>
            <person name="Bittner-Eddy P."/>
            <person name="Boore J.L."/>
            <person name="Chibucos M.C."/>
            <person name="Coates M."/>
            <person name="Dehal P."/>
            <person name="Delehaunty K."/>
            <person name="Dong S."/>
            <person name="Downton P."/>
            <person name="Dumas B."/>
            <person name="Fabro G."/>
            <person name="Fronick C."/>
            <person name="Fuerstenberg S.I."/>
            <person name="Fulton L."/>
            <person name="Gaulin E."/>
            <person name="Govers F."/>
            <person name="Hughes L."/>
            <person name="Humphray S."/>
            <person name="Jiang R.H."/>
            <person name="Judelson H."/>
            <person name="Kamoun S."/>
            <person name="Kyung K."/>
            <person name="Meijer H."/>
            <person name="Minx P."/>
            <person name="Morris P."/>
            <person name="Nelson J."/>
            <person name="Phuntumart V."/>
            <person name="Qutob D."/>
            <person name="Rehmany A."/>
            <person name="Rougon-Cardoso A."/>
            <person name="Ryden P."/>
            <person name="Torto-Alalibo T."/>
            <person name="Studholme D."/>
            <person name="Wang Y."/>
            <person name="Win J."/>
            <person name="Wood J."/>
            <person name="Clifton S.W."/>
            <person name="Rogers J."/>
            <person name="Van den Ackerveken G."/>
            <person name="Jones J.D."/>
            <person name="McDowell J.M."/>
            <person name="Beynon J."/>
            <person name="Tyler B.M."/>
        </authorList>
    </citation>
    <scope>NUCLEOTIDE SEQUENCE [LARGE SCALE GENOMIC DNA]</scope>
    <source>
        <strain evidence="2">Emoy2</strain>
    </source>
</reference>
<reference evidence="1" key="2">
    <citation type="submission" date="2015-06" db="UniProtKB">
        <authorList>
            <consortium name="EnsemblProtists"/>
        </authorList>
    </citation>
    <scope>IDENTIFICATION</scope>
    <source>
        <strain evidence="1">Emoy2</strain>
    </source>
</reference>